<accession>A0A8T2QW49</accession>
<name>A0A8T2QW49_CERRI</name>
<keyword evidence="2" id="KW-1185">Reference proteome</keyword>
<comment type="caution">
    <text evidence="1">The sequence shown here is derived from an EMBL/GenBank/DDBJ whole genome shotgun (WGS) entry which is preliminary data.</text>
</comment>
<proteinExistence type="predicted"/>
<dbReference type="EMBL" id="CM035436">
    <property type="protein sequence ID" value="KAH7288097.1"/>
    <property type="molecule type" value="Genomic_DNA"/>
</dbReference>
<sequence>MESKDEVQKLQLAVGVAERETEKERDGVGEVTHFRETDAPPVSCGHFGDASFRSSHAYVCLINFADDEDKVRGSSRATFLPLISVQTPISAVFVRPPACHLKPPHYCLMRKQIIERHITDPLEF</sequence>
<dbReference type="Proteomes" id="UP000825935">
    <property type="component" value="Chromosome 31"/>
</dbReference>
<protein>
    <submittedName>
        <fullName evidence="1">Uncharacterized protein</fullName>
    </submittedName>
</protein>
<gene>
    <name evidence="1" type="ORF">KP509_31G011800</name>
</gene>
<dbReference type="AlphaFoldDB" id="A0A8T2QW49"/>
<reference evidence="1" key="1">
    <citation type="submission" date="2021-08" db="EMBL/GenBank/DDBJ databases">
        <title>WGS assembly of Ceratopteris richardii.</title>
        <authorList>
            <person name="Marchant D.B."/>
            <person name="Chen G."/>
            <person name="Jenkins J."/>
            <person name="Shu S."/>
            <person name="Leebens-Mack J."/>
            <person name="Grimwood J."/>
            <person name="Schmutz J."/>
            <person name="Soltis P."/>
            <person name="Soltis D."/>
            <person name="Chen Z.-H."/>
        </authorList>
    </citation>
    <scope>NUCLEOTIDE SEQUENCE</scope>
    <source>
        <strain evidence="1">Whitten #5841</strain>
        <tissue evidence="1">Leaf</tissue>
    </source>
</reference>
<organism evidence="1 2">
    <name type="scientific">Ceratopteris richardii</name>
    <name type="common">Triangle waterfern</name>
    <dbReference type="NCBI Taxonomy" id="49495"/>
    <lineage>
        <taxon>Eukaryota</taxon>
        <taxon>Viridiplantae</taxon>
        <taxon>Streptophyta</taxon>
        <taxon>Embryophyta</taxon>
        <taxon>Tracheophyta</taxon>
        <taxon>Polypodiopsida</taxon>
        <taxon>Polypodiidae</taxon>
        <taxon>Polypodiales</taxon>
        <taxon>Pteridineae</taxon>
        <taxon>Pteridaceae</taxon>
        <taxon>Parkerioideae</taxon>
        <taxon>Ceratopteris</taxon>
    </lineage>
</organism>
<evidence type="ECO:0000313" key="2">
    <source>
        <dbReference type="Proteomes" id="UP000825935"/>
    </source>
</evidence>
<evidence type="ECO:0000313" key="1">
    <source>
        <dbReference type="EMBL" id="KAH7288097.1"/>
    </source>
</evidence>